<keyword evidence="2" id="KW-0223">Dioxygenase</keyword>
<dbReference type="InterPro" id="IPR042098">
    <property type="entry name" value="TauD-like_sf"/>
</dbReference>
<organism evidence="5 6">
    <name type="scientific">Escherichia coli</name>
    <dbReference type="NCBI Taxonomy" id="562"/>
    <lineage>
        <taxon>Bacteria</taxon>
        <taxon>Pseudomonadati</taxon>
        <taxon>Pseudomonadota</taxon>
        <taxon>Gammaproteobacteria</taxon>
        <taxon>Enterobacterales</taxon>
        <taxon>Enterobacteriaceae</taxon>
        <taxon>Escherichia</taxon>
    </lineage>
</organism>
<sequence length="159" mass="18107">MCESAATVAVKTLLNRAEGALLINAVGIDDVAQADEMVKLATAVAHLIGRSNFDAMSGQYYARFVVKNVDNSDSYLRQPHRVMELHNDGTYVEEITDYVLMMKIDEQNMQGGNSLLLHLDDWEHLDHYFRHPLARRPDALCRASEQKRQQRCFPSSVRR</sequence>
<keyword evidence="1" id="KW-0479">Metal-binding</keyword>
<dbReference type="Pfam" id="PF08943">
    <property type="entry name" value="CsiD"/>
    <property type="match status" value="1"/>
</dbReference>
<gene>
    <name evidence="5" type="primary">csiD_2</name>
    <name evidence="5" type="ORF">NCTC10974_01428</name>
</gene>
<name>A0A485JEB6_ECOLX</name>
<dbReference type="AlphaFoldDB" id="A0A485JEB6"/>
<dbReference type="SUPFAM" id="SSF51197">
    <property type="entry name" value="Clavaminate synthase-like"/>
    <property type="match status" value="1"/>
</dbReference>
<dbReference type="InterPro" id="IPR015038">
    <property type="entry name" value="GlaH"/>
</dbReference>
<protein>
    <submittedName>
        <fullName evidence="5">Protein CsiD</fullName>
    </submittedName>
</protein>
<proteinExistence type="predicted"/>
<accession>A0A485JEB6</accession>
<dbReference type="Gene3D" id="3.60.130.10">
    <property type="entry name" value="Clavaminate synthase-like"/>
    <property type="match status" value="1"/>
</dbReference>
<dbReference type="GO" id="GO:0050498">
    <property type="term" value="F:oxidoreductase activity, acting on paired donors, with incorporation or reduction of molecular oxygen, with 2-oxoglutarate as one donor, and the other dehydrogenated"/>
    <property type="evidence" value="ECO:0007669"/>
    <property type="project" value="InterPro"/>
</dbReference>
<evidence type="ECO:0000256" key="4">
    <source>
        <dbReference type="ARBA" id="ARBA00023004"/>
    </source>
</evidence>
<evidence type="ECO:0000256" key="1">
    <source>
        <dbReference type="ARBA" id="ARBA00022723"/>
    </source>
</evidence>
<evidence type="ECO:0000256" key="2">
    <source>
        <dbReference type="ARBA" id="ARBA00022964"/>
    </source>
</evidence>
<dbReference type="EMBL" id="CAADJZ010000001">
    <property type="protein sequence ID" value="VFT67963.1"/>
    <property type="molecule type" value="Genomic_DNA"/>
</dbReference>
<dbReference type="GO" id="GO:0005506">
    <property type="term" value="F:iron ion binding"/>
    <property type="evidence" value="ECO:0007669"/>
    <property type="project" value="InterPro"/>
</dbReference>
<evidence type="ECO:0000313" key="5">
    <source>
        <dbReference type="EMBL" id="VFT67963.1"/>
    </source>
</evidence>
<keyword evidence="3" id="KW-0560">Oxidoreductase</keyword>
<keyword evidence="4" id="KW-0408">Iron</keyword>
<evidence type="ECO:0000256" key="3">
    <source>
        <dbReference type="ARBA" id="ARBA00023002"/>
    </source>
</evidence>
<reference evidence="5 6" key="1">
    <citation type="submission" date="2019-03" db="EMBL/GenBank/DDBJ databases">
        <authorList>
            <consortium name="Pathogen Informatics"/>
        </authorList>
    </citation>
    <scope>NUCLEOTIDE SEQUENCE [LARGE SCALE GENOMIC DNA]</scope>
    <source>
        <strain evidence="5 6">NCTC10974</strain>
    </source>
</reference>
<dbReference type="Proteomes" id="UP000358010">
    <property type="component" value="Unassembled WGS sequence"/>
</dbReference>
<dbReference type="GO" id="GO:0016706">
    <property type="term" value="F:2-oxoglutarate-dependent dioxygenase activity"/>
    <property type="evidence" value="ECO:0007669"/>
    <property type="project" value="UniProtKB-ARBA"/>
</dbReference>
<evidence type="ECO:0000313" key="6">
    <source>
        <dbReference type="Proteomes" id="UP000358010"/>
    </source>
</evidence>